<organism evidence="1 2">
    <name type="scientific">Paenibacillus baekrokdamisoli</name>
    <dbReference type="NCBI Taxonomy" id="1712516"/>
    <lineage>
        <taxon>Bacteria</taxon>
        <taxon>Bacillati</taxon>
        <taxon>Bacillota</taxon>
        <taxon>Bacilli</taxon>
        <taxon>Bacillales</taxon>
        <taxon>Paenibacillaceae</taxon>
        <taxon>Paenibacillus</taxon>
    </lineage>
</organism>
<reference evidence="1 2" key="1">
    <citation type="submission" date="2018-11" db="EMBL/GenBank/DDBJ databases">
        <title>Complete genome sequence of Paenibacillus baekrokdamisoli strain KCTC 33723.</title>
        <authorList>
            <person name="Kang S.W."/>
            <person name="Lee K.C."/>
            <person name="Kim K.K."/>
            <person name="Kim J.S."/>
            <person name="Kim D.S."/>
            <person name="Ko S.H."/>
            <person name="Yang S.H."/>
            <person name="Lee J.S."/>
        </authorList>
    </citation>
    <scope>NUCLEOTIDE SEQUENCE [LARGE SCALE GENOMIC DNA]</scope>
    <source>
        <strain evidence="1 2">KCTC 33723</strain>
    </source>
</reference>
<accession>A0A3G9IIL4</accession>
<dbReference type="Proteomes" id="UP000275368">
    <property type="component" value="Chromosome"/>
</dbReference>
<dbReference type="AlphaFoldDB" id="A0A3G9IIL4"/>
<evidence type="ECO:0000313" key="1">
    <source>
        <dbReference type="EMBL" id="BBH18827.1"/>
    </source>
</evidence>
<dbReference type="EMBL" id="AP019308">
    <property type="protein sequence ID" value="BBH18827.1"/>
    <property type="molecule type" value="Genomic_DNA"/>
</dbReference>
<dbReference type="KEGG" id="pbk:Back11_01720"/>
<protein>
    <submittedName>
        <fullName evidence="1">Uncharacterized protein</fullName>
    </submittedName>
</protein>
<evidence type="ECO:0000313" key="2">
    <source>
        <dbReference type="Proteomes" id="UP000275368"/>
    </source>
</evidence>
<proteinExistence type="predicted"/>
<gene>
    <name evidence="1" type="ORF">Back11_01720</name>
</gene>
<name>A0A3G9IIL4_9BACL</name>
<sequence length="53" mass="6227">MYGLTPRDQLKLKPDHKFFYFFADVFPLPIVSVSLEIQISNESRFQINHENVG</sequence>
<keyword evidence="2" id="KW-1185">Reference proteome</keyword>